<feature type="region of interest" description="Disordered" evidence="1">
    <location>
        <begin position="35"/>
        <end position="54"/>
    </location>
</feature>
<organism evidence="2 3">
    <name type="scientific">Streptomyces lannensis</name>
    <dbReference type="NCBI Taxonomy" id="766498"/>
    <lineage>
        <taxon>Bacteria</taxon>
        <taxon>Bacillati</taxon>
        <taxon>Actinomycetota</taxon>
        <taxon>Actinomycetes</taxon>
        <taxon>Kitasatosporales</taxon>
        <taxon>Streptomycetaceae</taxon>
        <taxon>Streptomyces</taxon>
    </lineage>
</organism>
<evidence type="ECO:0000313" key="2">
    <source>
        <dbReference type="EMBL" id="GAA3881073.1"/>
    </source>
</evidence>
<comment type="caution">
    <text evidence="2">The sequence shown here is derived from an EMBL/GenBank/DDBJ whole genome shotgun (WGS) entry which is preliminary data.</text>
</comment>
<evidence type="ECO:0000313" key="3">
    <source>
        <dbReference type="Proteomes" id="UP001501563"/>
    </source>
</evidence>
<evidence type="ECO:0000256" key="1">
    <source>
        <dbReference type="SAM" id="MobiDB-lite"/>
    </source>
</evidence>
<reference evidence="3" key="1">
    <citation type="journal article" date="2019" name="Int. J. Syst. Evol. Microbiol.">
        <title>The Global Catalogue of Microorganisms (GCM) 10K type strain sequencing project: providing services to taxonomists for standard genome sequencing and annotation.</title>
        <authorList>
            <consortium name="The Broad Institute Genomics Platform"/>
            <consortium name="The Broad Institute Genome Sequencing Center for Infectious Disease"/>
            <person name="Wu L."/>
            <person name="Ma J."/>
        </authorList>
    </citation>
    <scope>NUCLEOTIDE SEQUENCE [LARGE SCALE GENOMIC DNA]</scope>
    <source>
        <strain evidence="3">JCM 16578</strain>
    </source>
</reference>
<proteinExistence type="predicted"/>
<gene>
    <name evidence="2" type="ORF">GCM10022207_54840</name>
</gene>
<sequence>MLYIVTVPGMSVALLYGSVYMVAVRATYVNLPPFPPPGAHAPVPTVTKSGPGER</sequence>
<dbReference type="EMBL" id="BAAAZA010000017">
    <property type="protein sequence ID" value="GAA3881073.1"/>
    <property type="molecule type" value="Genomic_DNA"/>
</dbReference>
<keyword evidence="3" id="KW-1185">Reference proteome</keyword>
<name>A0ABP7KKM4_9ACTN</name>
<dbReference type="Proteomes" id="UP001501563">
    <property type="component" value="Unassembled WGS sequence"/>
</dbReference>
<protein>
    <submittedName>
        <fullName evidence="2">Uncharacterized protein</fullName>
    </submittedName>
</protein>
<accession>A0ABP7KKM4</accession>